<name>A0A256A2P7_9FLAO</name>
<reference evidence="1 2" key="1">
    <citation type="submission" date="2017-07" db="EMBL/GenBank/DDBJ databases">
        <title>Flavobacterium cyanobacteriorum sp. nov., isolated from cyanobacterial aggregates in a eutrophic lake.</title>
        <authorList>
            <person name="Cai H."/>
        </authorList>
    </citation>
    <scope>NUCLEOTIDE SEQUENCE [LARGE SCALE GENOMIC DNA]</scope>
    <source>
        <strain evidence="1 2">TH167</strain>
    </source>
</reference>
<sequence>MPSYLQQKDDAAVLTAKISAENLQKLTDFPQQINKIKQKNRDLNTDYQFFTRGNIAILRFKKYKAIYLQNVAHKIA</sequence>
<dbReference type="AlphaFoldDB" id="A0A256A2P7"/>
<evidence type="ECO:0000313" key="1">
    <source>
        <dbReference type="EMBL" id="OYQ47911.1"/>
    </source>
</evidence>
<gene>
    <name evidence="1" type="ORF">CHX27_02720</name>
</gene>
<organism evidence="1 2">
    <name type="scientific">Flavobacterium aurantiibacter</name>
    <dbReference type="NCBI Taxonomy" id="2023067"/>
    <lineage>
        <taxon>Bacteria</taxon>
        <taxon>Pseudomonadati</taxon>
        <taxon>Bacteroidota</taxon>
        <taxon>Flavobacteriia</taxon>
        <taxon>Flavobacteriales</taxon>
        <taxon>Flavobacteriaceae</taxon>
        <taxon>Flavobacterium</taxon>
    </lineage>
</organism>
<keyword evidence="2" id="KW-1185">Reference proteome</keyword>
<dbReference type="Proteomes" id="UP000216035">
    <property type="component" value="Unassembled WGS sequence"/>
</dbReference>
<dbReference type="EMBL" id="NOXX01000138">
    <property type="protein sequence ID" value="OYQ47911.1"/>
    <property type="molecule type" value="Genomic_DNA"/>
</dbReference>
<protein>
    <submittedName>
        <fullName evidence="1">Uncharacterized protein</fullName>
    </submittedName>
</protein>
<evidence type="ECO:0000313" key="2">
    <source>
        <dbReference type="Proteomes" id="UP000216035"/>
    </source>
</evidence>
<comment type="caution">
    <text evidence="1">The sequence shown here is derived from an EMBL/GenBank/DDBJ whole genome shotgun (WGS) entry which is preliminary data.</text>
</comment>
<proteinExistence type="predicted"/>
<accession>A0A256A2P7</accession>